<reference evidence="4" key="1">
    <citation type="journal article" date="2020" name="mSystems">
        <title>Genome- and Community-Level Interaction Insights into Carbon Utilization and Element Cycling Functions of Hydrothermarchaeota in Hydrothermal Sediment.</title>
        <authorList>
            <person name="Zhou Z."/>
            <person name="Liu Y."/>
            <person name="Xu W."/>
            <person name="Pan J."/>
            <person name="Luo Z.H."/>
            <person name="Li M."/>
        </authorList>
    </citation>
    <scope>NUCLEOTIDE SEQUENCE [LARGE SCALE GENOMIC DNA]</scope>
    <source>
        <strain evidence="4">SpSt-618</strain>
    </source>
</reference>
<name>A0A7J3I8K7_9CREN</name>
<evidence type="ECO:0000313" key="4">
    <source>
        <dbReference type="EMBL" id="HGN37100.1"/>
    </source>
</evidence>
<keyword evidence="2" id="KW-0119">Carbohydrate metabolism</keyword>
<dbReference type="GO" id="GO:0005975">
    <property type="term" value="P:carbohydrate metabolic process"/>
    <property type="evidence" value="ECO:0007669"/>
    <property type="project" value="InterPro"/>
</dbReference>
<dbReference type="InterPro" id="IPR004300">
    <property type="entry name" value="Glyco_hydro_57_N"/>
</dbReference>
<dbReference type="PANTHER" id="PTHR36306:SF1">
    <property type="entry name" value="ALPHA-AMYLASE-RELATED"/>
    <property type="match status" value="1"/>
</dbReference>
<dbReference type="PANTHER" id="PTHR36306">
    <property type="entry name" value="ALPHA-AMYLASE-RELATED-RELATED"/>
    <property type="match status" value="1"/>
</dbReference>
<feature type="domain" description="Glycoside hydrolase family 57 N-terminal" evidence="3">
    <location>
        <begin position="113"/>
        <end position="416"/>
    </location>
</feature>
<proteinExistence type="inferred from homology"/>
<dbReference type="InterPro" id="IPR052046">
    <property type="entry name" value="GH57_Enzymes"/>
</dbReference>
<dbReference type="AlphaFoldDB" id="A0A7J3I8K7"/>
<sequence length="514" mass="59669">MNVAIVPDSMAYTHGDDVATEVYVYNVSNCNNIEVELRAKIIDRGIDIHREKKVAKIIDGSTAYTLFQFSLPSNTYGNAEMSITSRVEACNNIAEESLSVELHERPSRLVEAIIVWHHHQPPNYLPNGKYFADYPFRWVWYNLFEPYTLGGPYYVHAKIYSLFPNVKTVVHLSPSLLYQWKSAIENGYITEDGISIPSSDVKIEMVKETLKMFKDLVSTNNIEVLTSVYAHTILGYLIDRFGMEDIIREELDLGIRLTYEILGVSAKGAWTPEMAWHDRLVKIYNSSGIEYTVLCGKSHFHRTVGDKGTIYEPYEVVYDGNKLKVLFRDQEISDTIGFNNNFPSESHAIKGAQSVIMKLLRRRGIVTIALDGENWMIFSKYPRNTYPFLYTMYRYLDVLQRKGFVKTSTLNEVTKSCSQIRKLLYIPTTSWLNGFYKWDGELYEQKSLWYEVSKAYDLIRLYKMIVKNDINLRNTLWSFYHVLDSDYWWAEFWNPKAIKSWLASVYSLLSKIAI</sequence>
<organism evidence="4">
    <name type="scientific">Ignisphaera aggregans</name>
    <dbReference type="NCBI Taxonomy" id="334771"/>
    <lineage>
        <taxon>Archaea</taxon>
        <taxon>Thermoproteota</taxon>
        <taxon>Thermoprotei</taxon>
        <taxon>Desulfurococcales</taxon>
        <taxon>Desulfurococcaceae</taxon>
        <taxon>Ignisphaera</taxon>
    </lineage>
</organism>
<evidence type="ECO:0000256" key="1">
    <source>
        <dbReference type="ARBA" id="ARBA00006821"/>
    </source>
</evidence>
<dbReference type="InterPro" id="IPR011330">
    <property type="entry name" value="Glyco_hydro/deAcase_b/a-brl"/>
</dbReference>
<dbReference type="GO" id="GO:0003824">
    <property type="term" value="F:catalytic activity"/>
    <property type="evidence" value="ECO:0007669"/>
    <property type="project" value="InterPro"/>
</dbReference>
<protein>
    <recommendedName>
        <fullName evidence="3">Glycoside hydrolase family 57 N-terminal domain-containing protein</fullName>
    </recommendedName>
</protein>
<comment type="similarity">
    <text evidence="1">Belongs to the glycosyl hydrolase 57 family.</text>
</comment>
<dbReference type="Pfam" id="PF03065">
    <property type="entry name" value="Glyco_hydro_57"/>
    <property type="match status" value="1"/>
</dbReference>
<accession>A0A7J3I8K7</accession>
<comment type="caution">
    <text evidence="4">The sequence shown here is derived from an EMBL/GenBank/DDBJ whole genome shotgun (WGS) entry which is preliminary data.</text>
</comment>
<dbReference type="EMBL" id="DTAI01000179">
    <property type="protein sequence ID" value="HGN37100.1"/>
    <property type="molecule type" value="Genomic_DNA"/>
</dbReference>
<dbReference type="CDD" id="cd10796">
    <property type="entry name" value="GH57N_APU"/>
    <property type="match status" value="1"/>
</dbReference>
<dbReference type="Gene3D" id="3.20.110.20">
    <property type="match status" value="1"/>
</dbReference>
<evidence type="ECO:0000259" key="3">
    <source>
        <dbReference type="Pfam" id="PF03065"/>
    </source>
</evidence>
<evidence type="ECO:0000256" key="2">
    <source>
        <dbReference type="ARBA" id="ARBA00023277"/>
    </source>
</evidence>
<gene>
    <name evidence="4" type="ORF">ENT87_06100</name>
</gene>
<dbReference type="SUPFAM" id="SSF88713">
    <property type="entry name" value="Glycoside hydrolase/deacetylase"/>
    <property type="match status" value="1"/>
</dbReference>